<gene>
    <name evidence="12" type="ORF">PCAR00345_LOCUS38323</name>
</gene>
<dbReference type="InterPro" id="IPR039859">
    <property type="entry name" value="PFA4/ZDH16/20/ERF2-like"/>
</dbReference>
<keyword evidence="6" id="KW-0564">Palmitate</keyword>
<evidence type="ECO:0000256" key="4">
    <source>
        <dbReference type="ARBA" id="ARBA00022989"/>
    </source>
</evidence>
<keyword evidence="8 10" id="KW-0012">Acyltransferase</keyword>
<dbReference type="PANTHER" id="PTHR22883">
    <property type="entry name" value="ZINC FINGER DHHC DOMAIN CONTAINING PROTEIN"/>
    <property type="match status" value="1"/>
</dbReference>
<keyword evidence="5 10" id="KW-0472">Membrane</keyword>
<comment type="subcellular location">
    <subcellularLocation>
        <location evidence="1">Endomembrane system</location>
        <topology evidence="1">Multi-pass membrane protein</topology>
    </subcellularLocation>
</comment>
<feature type="domain" description="Palmitoyltransferase DHHC" evidence="11">
    <location>
        <begin position="135"/>
        <end position="259"/>
    </location>
</feature>
<organism evidence="12">
    <name type="scientific">Chrysotila carterae</name>
    <name type="common">Marine alga</name>
    <name type="synonym">Syracosphaera carterae</name>
    <dbReference type="NCBI Taxonomy" id="13221"/>
    <lineage>
        <taxon>Eukaryota</taxon>
        <taxon>Haptista</taxon>
        <taxon>Haptophyta</taxon>
        <taxon>Prymnesiophyceae</taxon>
        <taxon>Isochrysidales</taxon>
        <taxon>Isochrysidaceae</taxon>
        <taxon>Chrysotila</taxon>
    </lineage>
</organism>
<comment type="domain">
    <text evidence="10">The DHHC domain is required for palmitoyltransferase activity.</text>
</comment>
<dbReference type="EMBL" id="HBIZ01061845">
    <property type="protein sequence ID" value="CAE0785615.1"/>
    <property type="molecule type" value="Transcribed_RNA"/>
</dbReference>
<evidence type="ECO:0000256" key="10">
    <source>
        <dbReference type="RuleBase" id="RU079119"/>
    </source>
</evidence>
<evidence type="ECO:0000256" key="7">
    <source>
        <dbReference type="ARBA" id="ARBA00023288"/>
    </source>
</evidence>
<evidence type="ECO:0000256" key="5">
    <source>
        <dbReference type="ARBA" id="ARBA00023136"/>
    </source>
</evidence>
<comment type="catalytic activity">
    <reaction evidence="9 10">
        <text>L-cysteinyl-[protein] + hexadecanoyl-CoA = S-hexadecanoyl-L-cysteinyl-[protein] + CoA</text>
        <dbReference type="Rhea" id="RHEA:36683"/>
        <dbReference type="Rhea" id="RHEA-COMP:10131"/>
        <dbReference type="Rhea" id="RHEA-COMP:11032"/>
        <dbReference type="ChEBI" id="CHEBI:29950"/>
        <dbReference type="ChEBI" id="CHEBI:57287"/>
        <dbReference type="ChEBI" id="CHEBI:57379"/>
        <dbReference type="ChEBI" id="CHEBI:74151"/>
        <dbReference type="EC" id="2.3.1.225"/>
    </reaction>
</comment>
<keyword evidence="3 10" id="KW-0812">Transmembrane</keyword>
<feature type="transmembrane region" description="Helical" evidence="10">
    <location>
        <begin position="35"/>
        <end position="57"/>
    </location>
</feature>
<evidence type="ECO:0000256" key="9">
    <source>
        <dbReference type="ARBA" id="ARBA00048048"/>
    </source>
</evidence>
<dbReference type="EC" id="2.3.1.225" evidence="10"/>
<dbReference type="GO" id="GO:0006612">
    <property type="term" value="P:protein targeting to membrane"/>
    <property type="evidence" value="ECO:0007669"/>
    <property type="project" value="TreeGrafter"/>
</dbReference>
<keyword evidence="7" id="KW-0449">Lipoprotein</keyword>
<dbReference type="PANTHER" id="PTHR22883:SF43">
    <property type="entry name" value="PALMITOYLTRANSFERASE APP"/>
    <property type="match status" value="1"/>
</dbReference>
<dbReference type="AlphaFoldDB" id="A0A7S4C3V8"/>
<reference evidence="12" key="1">
    <citation type="submission" date="2021-01" db="EMBL/GenBank/DDBJ databases">
        <authorList>
            <person name="Corre E."/>
            <person name="Pelletier E."/>
            <person name="Niang G."/>
            <person name="Scheremetjew M."/>
            <person name="Finn R."/>
            <person name="Kale V."/>
            <person name="Holt S."/>
            <person name="Cochrane G."/>
            <person name="Meng A."/>
            <person name="Brown T."/>
            <person name="Cohen L."/>
        </authorList>
    </citation>
    <scope>NUCLEOTIDE SEQUENCE</scope>
    <source>
        <strain evidence="12">CCMP645</strain>
    </source>
</reference>
<dbReference type="InterPro" id="IPR001594">
    <property type="entry name" value="Palmitoyltrfase_DHHC"/>
</dbReference>
<evidence type="ECO:0000256" key="3">
    <source>
        <dbReference type="ARBA" id="ARBA00022692"/>
    </source>
</evidence>
<feature type="transmembrane region" description="Helical" evidence="10">
    <location>
        <begin position="183"/>
        <end position="207"/>
    </location>
</feature>
<evidence type="ECO:0000259" key="11">
    <source>
        <dbReference type="Pfam" id="PF01529"/>
    </source>
</evidence>
<evidence type="ECO:0000256" key="2">
    <source>
        <dbReference type="ARBA" id="ARBA00022679"/>
    </source>
</evidence>
<feature type="transmembrane region" description="Helical" evidence="10">
    <location>
        <begin position="219"/>
        <end position="250"/>
    </location>
</feature>
<dbReference type="PROSITE" id="PS50216">
    <property type="entry name" value="DHHC"/>
    <property type="match status" value="1"/>
</dbReference>
<evidence type="ECO:0000256" key="1">
    <source>
        <dbReference type="ARBA" id="ARBA00004127"/>
    </source>
</evidence>
<dbReference type="GO" id="GO:0005783">
    <property type="term" value="C:endoplasmic reticulum"/>
    <property type="evidence" value="ECO:0007669"/>
    <property type="project" value="TreeGrafter"/>
</dbReference>
<name>A0A7S4C3V8_CHRCT</name>
<comment type="similarity">
    <text evidence="10">Belongs to the DHHC palmitoyltransferase family.</text>
</comment>
<protein>
    <recommendedName>
        <fullName evidence="10">Palmitoyltransferase</fullName>
        <ecNumber evidence="10">2.3.1.225</ecNumber>
    </recommendedName>
</protein>
<dbReference type="GO" id="GO:0019706">
    <property type="term" value="F:protein-cysteine S-palmitoyltransferase activity"/>
    <property type="evidence" value="ECO:0007669"/>
    <property type="project" value="UniProtKB-EC"/>
</dbReference>
<keyword evidence="4 10" id="KW-1133">Transmembrane helix</keyword>
<accession>A0A7S4C3V8</accession>
<sequence>MTAAGWGARSGAALREQCCANPKPVPQIDYWLQRISGPIGVVVLTISICVVSSHWLYPSVRSDFDATVGVVLEYVQVSAAGIGLTFLVITNCTDPGTVRRDDAPAALEDHENGSHRDRPRGLVREVDGTDGAKISYRWCDTCMLWRPPRASHCSMACCGRCYERFDHHCPWVGTCVARCNHRFFAAFLLAVGTAGSCVTVALGLYMSTFDFKPSQFTEWIILLPLLCCCSGCCFGMLGCAGLGGLVTLAFDAPTTKEKLTAPRTTRTRNPSRCPEWLTASTKTIRDNCDDTYCAPCHVRQIHPERDERAAADDFELQVADEHGSF</sequence>
<dbReference type="GO" id="GO:0005794">
    <property type="term" value="C:Golgi apparatus"/>
    <property type="evidence" value="ECO:0007669"/>
    <property type="project" value="TreeGrafter"/>
</dbReference>
<keyword evidence="2 10" id="KW-0808">Transferase</keyword>
<evidence type="ECO:0000256" key="6">
    <source>
        <dbReference type="ARBA" id="ARBA00023139"/>
    </source>
</evidence>
<evidence type="ECO:0000313" key="12">
    <source>
        <dbReference type="EMBL" id="CAE0785615.1"/>
    </source>
</evidence>
<dbReference type="Pfam" id="PF01529">
    <property type="entry name" value="DHHC"/>
    <property type="match status" value="1"/>
</dbReference>
<proteinExistence type="inferred from homology"/>
<evidence type="ECO:0000256" key="8">
    <source>
        <dbReference type="ARBA" id="ARBA00023315"/>
    </source>
</evidence>